<keyword evidence="3" id="KW-1185">Reference proteome</keyword>
<dbReference type="InterPro" id="IPR000595">
    <property type="entry name" value="cNMP-bd_dom"/>
</dbReference>
<organism evidence="2 3">
    <name type="scientific">Arundinibacter roseus</name>
    <dbReference type="NCBI Taxonomy" id="2070510"/>
    <lineage>
        <taxon>Bacteria</taxon>
        <taxon>Pseudomonadati</taxon>
        <taxon>Bacteroidota</taxon>
        <taxon>Cytophagia</taxon>
        <taxon>Cytophagales</taxon>
        <taxon>Spirosomataceae</taxon>
        <taxon>Arundinibacter</taxon>
    </lineage>
</organism>
<gene>
    <name evidence="2" type="ORF">EZE20_18405</name>
</gene>
<dbReference type="InterPro" id="IPR014710">
    <property type="entry name" value="RmlC-like_jellyroll"/>
</dbReference>
<evidence type="ECO:0000313" key="3">
    <source>
        <dbReference type="Proteomes" id="UP000295706"/>
    </source>
</evidence>
<feature type="domain" description="Cyclic nucleotide-binding" evidence="1">
    <location>
        <begin position="30"/>
        <end position="115"/>
    </location>
</feature>
<evidence type="ECO:0000313" key="2">
    <source>
        <dbReference type="EMBL" id="TDB62354.1"/>
    </source>
</evidence>
<dbReference type="RefSeq" id="WP_132120409.1">
    <property type="nucleotide sequence ID" value="NZ_SMJU01000012.1"/>
</dbReference>
<dbReference type="InterPro" id="IPR018490">
    <property type="entry name" value="cNMP-bd_dom_sf"/>
</dbReference>
<sequence>MNELFAYFDQFYPQTPEAKLALAGVCNVIFLKKGEILQPIGHTCKTIYFIKSGVARIYYYKDGTDITEYFAFENNLIVRVESLFTGMPSKKAIQILEDAEMVAIQATSLFELYDTFPRIERLFRLIFEAAHVETIHRMESIQFHTAEERYQALLLHPDIIQRIPLKHIASYLGITQVSLSRIRALRR</sequence>
<dbReference type="Proteomes" id="UP000295706">
    <property type="component" value="Unassembled WGS sequence"/>
</dbReference>
<reference evidence="2 3" key="1">
    <citation type="submission" date="2019-02" db="EMBL/GenBank/DDBJ databases">
        <title>Arundinibacter roseus gen. nov., sp. nov., a new member of the family Cytophagaceae.</title>
        <authorList>
            <person name="Szuroczki S."/>
            <person name="Khayer B."/>
            <person name="Sproer C."/>
            <person name="Toumi M."/>
            <person name="Szabo A."/>
            <person name="Felfoldi T."/>
            <person name="Schumann P."/>
            <person name="Toth E."/>
        </authorList>
    </citation>
    <scope>NUCLEOTIDE SEQUENCE [LARGE SCALE GENOMIC DNA]</scope>
    <source>
        <strain evidence="2 3">DMA-k-7a</strain>
    </source>
</reference>
<dbReference type="Gene3D" id="2.60.120.10">
    <property type="entry name" value="Jelly Rolls"/>
    <property type="match status" value="1"/>
</dbReference>
<name>A0A4R4K4I0_9BACT</name>
<dbReference type="SUPFAM" id="SSF51206">
    <property type="entry name" value="cAMP-binding domain-like"/>
    <property type="match status" value="1"/>
</dbReference>
<evidence type="ECO:0000259" key="1">
    <source>
        <dbReference type="Pfam" id="PF00027"/>
    </source>
</evidence>
<proteinExistence type="predicted"/>
<dbReference type="AlphaFoldDB" id="A0A4R4K4I0"/>
<comment type="caution">
    <text evidence="2">The sequence shown here is derived from an EMBL/GenBank/DDBJ whole genome shotgun (WGS) entry which is preliminary data.</text>
</comment>
<protein>
    <submittedName>
        <fullName evidence="2">Crp/Fnr family transcriptional regulator</fullName>
    </submittedName>
</protein>
<dbReference type="EMBL" id="SMJU01000012">
    <property type="protein sequence ID" value="TDB62354.1"/>
    <property type="molecule type" value="Genomic_DNA"/>
</dbReference>
<dbReference type="OrthoDB" id="758145at2"/>
<accession>A0A4R4K4I0</accession>
<dbReference type="Pfam" id="PF00027">
    <property type="entry name" value="cNMP_binding"/>
    <property type="match status" value="1"/>
</dbReference>